<keyword evidence="7" id="KW-0684">Rhamnose metabolism</keyword>
<keyword evidence="5" id="KW-0067">ATP-binding</keyword>
<dbReference type="InterPro" id="IPR018485">
    <property type="entry name" value="FGGY_C"/>
</dbReference>
<dbReference type="InterPro" id="IPR018484">
    <property type="entry name" value="FGGY_N"/>
</dbReference>
<evidence type="ECO:0000256" key="1">
    <source>
        <dbReference type="ARBA" id="ARBA00009156"/>
    </source>
</evidence>
<dbReference type="OrthoDB" id="9761504at2"/>
<dbReference type="CDD" id="cd07771">
    <property type="entry name" value="ASKHA_NBD_FGGY_RhaB-like"/>
    <property type="match status" value="1"/>
</dbReference>
<dbReference type="GO" id="GO:0019301">
    <property type="term" value="P:rhamnose catabolic process"/>
    <property type="evidence" value="ECO:0007669"/>
    <property type="project" value="InterPro"/>
</dbReference>
<dbReference type="PATRIC" id="fig|477245.3.peg.6622"/>
<feature type="domain" description="Carbohydrate kinase FGGY C-terminal" evidence="9">
    <location>
        <begin position="254"/>
        <end position="441"/>
    </location>
</feature>
<dbReference type="AlphaFoldDB" id="A0A0C5GL20"/>
<organism evidence="10 11">
    <name type="scientific">Streptomyces cyaneogriseus subsp. noncyanogenus</name>
    <dbReference type="NCBI Taxonomy" id="477245"/>
    <lineage>
        <taxon>Bacteria</taxon>
        <taxon>Bacillati</taxon>
        <taxon>Actinomycetota</taxon>
        <taxon>Actinomycetes</taxon>
        <taxon>Kitasatosporales</taxon>
        <taxon>Streptomycetaceae</taxon>
        <taxon>Streptomyces</taxon>
    </lineage>
</organism>
<dbReference type="HOGENOM" id="CLU_039395_0_1_11"/>
<keyword evidence="3" id="KW-0547">Nucleotide-binding</keyword>
<dbReference type="FunFam" id="3.30.420.40:FF:000073">
    <property type="entry name" value="Rhamnulokinase"/>
    <property type="match status" value="1"/>
</dbReference>
<evidence type="ECO:0000256" key="7">
    <source>
        <dbReference type="ARBA" id="ARBA00023308"/>
    </source>
</evidence>
<evidence type="ECO:0000256" key="5">
    <source>
        <dbReference type="ARBA" id="ARBA00022840"/>
    </source>
</evidence>
<dbReference type="PANTHER" id="PTHR10196">
    <property type="entry name" value="SUGAR KINASE"/>
    <property type="match status" value="1"/>
</dbReference>
<keyword evidence="2" id="KW-0808">Transferase</keyword>
<proteinExistence type="inferred from homology"/>
<dbReference type="STRING" id="477245.TU94_31085"/>
<gene>
    <name evidence="10" type="ORF">TU94_31085</name>
</gene>
<dbReference type="InterPro" id="IPR043129">
    <property type="entry name" value="ATPase_NBD"/>
</dbReference>
<dbReference type="KEGG" id="scw:TU94_31085"/>
<dbReference type="PANTHER" id="PTHR10196:SF93">
    <property type="entry name" value="L-RHAMNULOKINASE"/>
    <property type="match status" value="1"/>
</dbReference>
<dbReference type="GO" id="GO:0006071">
    <property type="term" value="P:glycerol metabolic process"/>
    <property type="evidence" value="ECO:0007669"/>
    <property type="project" value="TreeGrafter"/>
</dbReference>
<evidence type="ECO:0000313" key="11">
    <source>
        <dbReference type="Proteomes" id="UP000032234"/>
    </source>
</evidence>
<evidence type="ECO:0000256" key="3">
    <source>
        <dbReference type="ARBA" id="ARBA00022741"/>
    </source>
</evidence>
<dbReference type="InterPro" id="IPR013449">
    <property type="entry name" value="Rhamnulokinase"/>
</dbReference>
<keyword evidence="4 10" id="KW-0418">Kinase</keyword>
<sequence length="483" mass="50993">MKSYAAVDLGASSGRVMVGRAGPDTLELAEAHRFPNRPVRVPEGLRWDVLALYAGVLDGLRAAGSRCEGRIDSVGIDSWAVDYGLLDADGALLGNPVHYRDGRTEGVAEKVWTTVPAEELYAATGLQYAPFNTLYQLTAARSTAQLAQARRVLLMPDLLAYWLTGEQGTELTNASTTQLIDPRTRDWARGVADRLGVDLGLFPPLRHPGDPAGVLRAEVLEETGLAGPVPVTAVASHDTASAVAAVPAAGERFAYICTGTWSLAGLELTAPVLTEESRAANFTNELGLDGTVRYLRNIMGLWLLQECVRAWGDPDLGGLLREAAKVPALRSVVDAGDAAFLAPGRMPERIAQACRASGQPVPGSPAETTRCILDSLALAHRRAVADAQRLAGHPVDVVHIVGGGTRNALLCQLTADACGLPVVAGPTEAAALGNVLVQARAHGTAGDLAGMRELLVRTQPLTRYAPRGGTARWRAAEARLADR</sequence>
<dbReference type="Pfam" id="PF02782">
    <property type="entry name" value="FGGY_C"/>
    <property type="match status" value="1"/>
</dbReference>
<evidence type="ECO:0000313" key="10">
    <source>
        <dbReference type="EMBL" id="AJP05206.1"/>
    </source>
</evidence>
<dbReference type="EMBL" id="CP010849">
    <property type="protein sequence ID" value="AJP05206.1"/>
    <property type="molecule type" value="Genomic_DNA"/>
</dbReference>
<dbReference type="GO" id="GO:0008993">
    <property type="term" value="F:rhamnulokinase activity"/>
    <property type="evidence" value="ECO:0007669"/>
    <property type="project" value="InterPro"/>
</dbReference>
<dbReference type="GO" id="GO:0005524">
    <property type="term" value="F:ATP binding"/>
    <property type="evidence" value="ECO:0007669"/>
    <property type="project" value="UniProtKB-KW"/>
</dbReference>
<dbReference type="Proteomes" id="UP000032234">
    <property type="component" value="Chromosome"/>
</dbReference>
<evidence type="ECO:0000259" key="8">
    <source>
        <dbReference type="Pfam" id="PF00370"/>
    </source>
</evidence>
<reference evidence="10 11" key="1">
    <citation type="submission" date="2015-02" db="EMBL/GenBank/DDBJ databases">
        <title>Genome sequence of thermotolerant Streptomyces cyaneogriseus subsp. Noncyanogenus NMWT1, the producer of nematocidal antibiotics nemadectin.</title>
        <authorList>
            <person name="Wang H."/>
            <person name="Li C."/>
            <person name="Xiang W."/>
            <person name="Wang X."/>
        </authorList>
    </citation>
    <scope>NUCLEOTIDE SEQUENCE [LARGE SCALE GENOMIC DNA]</scope>
    <source>
        <strain evidence="10 11">NMWT 1</strain>
    </source>
</reference>
<evidence type="ECO:0000259" key="9">
    <source>
        <dbReference type="Pfam" id="PF02782"/>
    </source>
</evidence>
<keyword evidence="6" id="KW-1015">Disulfide bond</keyword>
<dbReference type="Pfam" id="PF00370">
    <property type="entry name" value="FGGY_N"/>
    <property type="match status" value="1"/>
</dbReference>
<dbReference type="GO" id="GO:0005829">
    <property type="term" value="C:cytosol"/>
    <property type="evidence" value="ECO:0007669"/>
    <property type="project" value="TreeGrafter"/>
</dbReference>
<dbReference type="SUPFAM" id="SSF53067">
    <property type="entry name" value="Actin-like ATPase domain"/>
    <property type="match status" value="2"/>
</dbReference>
<dbReference type="Gene3D" id="3.30.420.40">
    <property type="match status" value="2"/>
</dbReference>
<evidence type="ECO:0000256" key="2">
    <source>
        <dbReference type="ARBA" id="ARBA00022679"/>
    </source>
</evidence>
<accession>A0A0C5GL20</accession>
<evidence type="ECO:0000256" key="6">
    <source>
        <dbReference type="ARBA" id="ARBA00023157"/>
    </source>
</evidence>
<dbReference type="GO" id="GO:0004370">
    <property type="term" value="F:glycerol kinase activity"/>
    <property type="evidence" value="ECO:0007669"/>
    <property type="project" value="TreeGrafter"/>
</dbReference>
<feature type="domain" description="Carbohydrate kinase FGGY N-terminal" evidence="8">
    <location>
        <begin position="5"/>
        <end position="243"/>
    </location>
</feature>
<evidence type="ECO:0000256" key="4">
    <source>
        <dbReference type="ARBA" id="ARBA00022777"/>
    </source>
</evidence>
<protein>
    <submittedName>
        <fullName evidence="10">Carbohydrate kinase</fullName>
    </submittedName>
</protein>
<name>A0A0C5GL20_9ACTN</name>
<keyword evidence="11" id="KW-1185">Reference proteome</keyword>
<comment type="similarity">
    <text evidence="1">Belongs to the FGGY kinase family.</text>
</comment>